<dbReference type="SUPFAM" id="SSF53098">
    <property type="entry name" value="Ribonuclease H-like"/>
    <property type="match status" value="1"/>
</dbReference>
<dbReference type="PANTHER" id="PTHR37984:SF15">
    <property type="entry name" value="INTEGRASE CATALYTIC DOMAIN-CONTAINING PROTEIN"/>
    <property type="match status" value="1"/>
</dbReference>
<dbReference type="Pfam" id="PF00665">
    <property type="entry name" value="rve"/>
    <property type="match status" value="1"/>
</dbReference>
<dbReference type="PANTHER" id="PTHR37984">
    <property type="entry name" value="PROTEIN CBG26694"/>
    <property type="match status" value="1"/>
</dbReference>
<accession>A0ABQ9HBR9</accession>
<reference evidence="2 3" key="1">
    <citation type="submission" date="2023-02" db="EMBL/GenBank/DDBJ databases">
        <title>LHISI_Scaffold_Assembly.</title>
        <authorList>
            <person name="Stuart O.P."/>
            <person name="Cleave R."/>
            <person name="Magrath M.J.L."/>
            <person name="Mikheyev A.S."/>
        </authorList>
    </citation>
    <scope>NUCLEOTIDE SEQUENCE [LARGE SCALE GENOMIC DNA]</scope>
    <source>
        <strain evidence="2">Daus_M_001</strain>
        <tissue evidence="2">Leg muscle</tissue>
    </source>
</reference>
<organism evidence="2 3">
    <name type="scientific">Dryococelus australis</name>
    <dbReference type="NCBI Taxonomy" id="614101"/>
    <lineage>
        <taxon>Eukaryota</taxon>
        <taxon>Metazoa</taxon>
        <taxon>Ecdysozoa</taxon>
        <taxon>Arthropoda</taxon>
        <taxon>Hexapoda</taxon>
        <taxon>Insecta</taxon>
        <taxon>Pterygota</taxon>
        <taxon>Neoptera</taxon>
        <taxon>Polyneoptera</taxon>
        <taxon>Phasmatodea</taxon>
        <taxon>Verophasmatodea</taxon>
        <taxon>Anareolatae</taxon>
        <taxon>Phasmatidae</taxon>
        <taxon>Eurycanthinae</taxon>
        <taxon>Dryococelus</taxon>
    </lineage>
</organism>
<name>A0ABQ9HBR9_9NEOP</name>
<dbReference type="EMBL" id="JARBHB010000006">
    <property type="protein sequence ID" value="KAJ8881711.1"/>
    <property type="molecule type" value="Genomic_DNA"/>
</dbReference>
<comment type="caution">
    <text evidence="2">The sequence shown here is derived from an EMBL/GenBank/DDBJ whole genome shotgun (WGS) entry which is preliminary data.</text>
</comment>
<evidence type="ECO:0000313" key="3">
    <source>
        <dbReference type="Proteomes" id="UP001159363"/>
    </source>
</evidence>
<dbReference type="PROSITE" id="PS50994">
    <property type="entry name" value="INTEGRASE"/>
    <property type="match status" value="1"/>
</dbReference>
<evidence type="ECO:0000313" key="2">
    <source>
        <dbReference type="EMBL" id="KAJ8881711.1"/>
    </source>
</evidence>
<proteinExistence type="predicted"/>
<sequence>MKVPMEITTTASKPFEKTALDIVGPLTVTDENNICILTFQDELTKFVFAIPLPNQEAETVAKAFVIEIILRYGTPQTLLSDQGTNFMSQLFKDRNWDSFILLHVIVITPRNIQPQVIHLLNYYTVLNLHYHFINTNTQCPKRCRENLKALPGVGNTVNIKIHISNYNVSLLNENVPLRDISDETFHSEDQATHSN</sequence>
<feature type="domain" description="Integrase catalytic" evidence="1">
    <location>
        <begin position="10"/>
        <end position="93"/>
    </location>
</feature>
<feature type="non-terminal residue" evidence="2">
    <location>
        <position position="195"/>
    </location>
</feature>
<dbReference type="InterPro" id="IPR012337">
    <property type="entry name" value="RNaseH-like_sf"/>
</dbReference>
<keyword evidence="3" id="KW-1185">Reference proteome</keyword>
<dbReference type="Proteomes" id="UP001159363">
    <property type="component" value="Chromosome 5"/>
</dbReference>
<gene>
    <name evidence="2" type="ORF">PR048_018197</name>
</gene>
<protein>
    <recommendedName>
        <fullName evidence="1">Integrase catalytic domain-containing protein</fullName>
    </recommendedName>
</protein>
<dbReference type="InterPro" id="IPR036397">
    <property type="entry name" value="RNaseH_sf"/>
</dbReference>
<evidence type="ECO:0000259" key="1">
    <source>
        <dbReference type="PROSITE" id="PS50994"/>
    </source>
</evidence>
<dbReference type="InterPro" id="IPR050951">
    <property type="entry name" value="Retrovirus_Pol_polyprotein"/>
</dbReference>
<dbReference type="InterPro" id="IPR001584">
    <property type="entry name" value="Integrase_cat-core"/>
</dbReference>
<dbReference type="Gene3D" id="3.30.420.10">
    <property type="entry name" value="Ribonuclease H-like superfamily/Ribonuclease H"/>
    <property type="match status" value="1"/>
</dbReference>